<dbReference type="InterPro" id="IPR005247">
    <property type="entry name" value="YbhB_YbcL/LppC-like"/>
</dbReference>
<sequence>MDDATNFERPLPPDPYSLLPAPGFTLTSTDVTEGEPLAVDFTVDGAGDSPQLSWSGFPEATRSFVVSCFDPDAPTPSGYWHWNLVDVPSTVTSLPRGAGAPDGSGLPAGAFHVTSDGGRQGFEGAGPPEGDHAHRYVFAVHALDVPSLGLTTDNTNVHVAFNAWFHTLARATLTATYRR</sequence>
<dbReference type="RefSeq" id="WP_225565253.1">
    <property type="nucleotide sequence ID" value="NZ_JAIXCQ010000005.1"/>
</dbReference>
<name>A0ABS7ZIP5_9MICO</name>
<protein>
    <submittedName>
        <fullName evidence="3">YbhB/YbcL family Raf kinase inhibitor-like protein</fullName>
    </submittedName>
</protein>
<dbReference type="InterPro" id="IPR008914">
    <property type="entry name" value="PEBP"/>
</dbReference>
<proteinExistence type="inferred from homology"/>
<comment type="caution">
    <text evidence="3">The sequence shown here is derived from an EMBL/GenBank/DDBJ whole genome shotgun (WGS) entry which is preliminary data.</text>
</comment>
<dbReference type="NCBIfam" id="TIGR00481">
    <property type="entry name" value="YbhB/YbcL family Raf kinase inhibitor-like protein"/>
    <property type="match status" value="1"/>
</dbReference>
<organism evidence="3 4">
    <name type="scientific">Isoptericola luteus</name>
    <dbReference type="NCBI Taxonomy" id="2879484"/>
    <lineage>
        <taxon>Bacteria</taxon>
        <taxon>Bacillati</taxon>
        <taxon>Actinomycetota</taxon>
        <taxon>Actinomycetes</taxon>
        <taxon>Micrococcales</taxon>
        <taxon>Promicromonosporaceae</taxon>
        <taxon>Isoptericola</taxon>
    </lineage>
</organism>
<keyword evidence="4" id="KW-1185">Reference proteome</keyword>
<evidence type="ECO:0000256" key="1">
    <source>
        <dbReference type="ARBA" id="ARBA00007120"/>
    </source>
</evidence>
<dbReference type="PANTHER" id="PTHR30289:SF1">
    <property type="entry name" value="PEBP (PHOSPHATIDYLETHANOLAMINE-BINDING PROTEIN) FAMILY PROTEIN"/>
    <property type="match status" value="1"/>
</dbReference>
<dbReference type="Proteomes" id="UP001319870">
    <property type="component" value="Unassembled WGS sequence"/>
</dbReference>
<dbReference type="PANTHER" id="PTHR30289">
    <property type="entry name" value="UNCHARACTERIZED PROTEIN YBCL-RELATED"/>
    <property type="match status" value="1"/>
</dbReference>
<dbReference type="Gene3D" id="3.90.280.10">
    <property type="entry name" value="PEBP-like"/>
    <property type="match status" value="1"/>
</dbReference>
<reference evidence="3 4" key="1">
    <citation type="submission" date="2021-09" db="EMBL/GenBank/DDBJ databases">
        <title>Isoptericola luteus sp. nov., a novel bacterium isolated from Harbin, the capital city of Heilongjiang province.</title>
        <authorList>
            <person name="Li J."/>
        </authorList>
    </citation>
    <scope>NUCLEOTIDE SEQUENCE [LARGE SCALE GENOMIC DNA]</scope>
    <source>
        <strain evidence="3 4">NEAU-Y5</strain>
    </source>
</reference>
<accession>A0ABS7ZIP5</accession>
<comment type="similarity">
    <text evidence="1">Belongs to the UPF0098 family.</text>
</comment>
<dbReference type="SUPFAM" id="SSF49777">
    <property type="entry name" value="PEBP-like"/>
    <property type="match status" value="1"/>
</dbReference>
<dbReference type="Pfam" id="PF01161">
    <property type="entry name" value="PBP"/>
    <property type="match status" value="1"/>
</dbReference>
<dbReference type="GO" id="GO:0004860">
    <property type="term" value="F:protein kinase inhibitor activity"/>
    <property type="evidence" value="ECO:0007669"/>
    <property type="project" value="UniProtKB-KW"/>
</dbReference>
<evidence type="ECO:0000256" key="2">
    <source>
        <dbReference type="SAM" id="MobiDB-lite"/>
    </source>
</evidence>
<dbReference type="InterPro" id="IPR036610">
    <property type="entry name" value="PEBP-like_sf"/>
</dbReference>
<feature type="region of interest" description="Disordered" evidence="2">
    <location>
        <begin position="1"/>
        <end position="22"/>
    </location>
</feature>
<dbReference type="CDD" id="cd00865">
    <property type="entry name" value="PEBP_bact_arch"/>
    <property type="match status" value="1"/>
</dbReference>
<gene>
    <name evidence="3" type="ORF">LEP48_08980</name>
</gene>
<dbReference type="EMBL" id="JAIXCQ010000005">
    <property type="protein sequence ID" value="MCA5893484.1"/>
    <property type="molecule type" value="Genomic_DNA"/>
</dbReference>
<keyword evidence="3" id="KW-0649">Protein kinase inhibitor</keyword>
<evidence type="ECO:0000313" key="3">
    <source>
        <dbReference type="EMBL" id="MCA5893484.1"/>
    </source>
</evidence>
<evidence type="ECO:0000313" key="4">
    <source>
        <dbReference type="Proteomes" id="UP001319870"/>
    </source>
</evidence>